<keyword evidence="4 6" id="KW-0238">DNA-binding</keyword>
<evidence type="ECO:0000259" key="7">
    <source>
        <dbReference type="PROSITE" id="PS51898"/>
    </source>
</evidence>
<keyword evidence="10" id="KW-1185">Reference proteome</keyword>
<evidence type="ECO:0000259" key="8">
    <source>
        <dbReference type="PROSITE" id="PS51900"/>
    </source>
</evidence>
<dbReference type="Proteomes" id="UP000767291">
    <property type="component" value="Unassembled WGS sequence"/>
</dbReference>
<protein>
    <submittedName>
        <fullName evidence="9">Integrase</fullName>
    </submittedName>
</protein>
<dbReference type="SUPFAM" id="SSF56349">
    <property type="entry name" value="DNA breaking-rejoining enzymes"/>
    <property type="match status" value="1"/>
</dbReference>
<dbReference type="Gene3D" id="1.10.443.10">
    <property type="entry name" value="Intergrase catalytic core"/>
    <property type="match status" value="1"/>
</dbReference>
<gene>
    <name evidence="9" type="ORF">J2Z43_000506</name>
</gene>
<dbReference type="PANTHER" id="PTHR30629:SF2">
    <property type="entry name" value="PROPHAGE INTEGRASE INTS-RELATED"/>
    <property type="match status" value="1"/>
</dbReference>
<dbReference type="RefSeq" id="WP_209455686.1">
    <property type="nucleotide sequence ID" value="NZ_BAAACS010000017.1"/>
</dbReference>
<dbReference type="Pfam" id="PF00589">
    <property type="entry name" value="Phage_integrase"/>
    <property type="match status" value="1"/>
</dbReference>
<dbReference type="Gene3D" id="1.10.150.130">
    <property type="match status" value="1"/>
</dbReference>
<keyword evidence="5" id="KW-0233">DNA recombination</keyword>
<dbReference type="Pfam" id="PF14659">
    <property type="entry name" value="Phage_int_SAM_3"/>
    <property type="match status" value="1"/>
</dbReference>
<comment type="similarity">
    <text evidence="2">Belongs to the 'phage' integrase family.</text>
</comment>
<reference evidence="9 10" key="1">
    <citation type="submission" date="2021-03" db="EMBL/GenBank/DDBJ databases">
        <title>Genomic Encyclopedia of Type Strains, Phase IV (KMG-IV): sequencing the most valuable type-strain genomes for metagenomic binning, comparative biology and taxonomic classification.</title>
        <authorList>
            <person name="Goeker M."/>
        </authorList>
    </citation>
    <scope>NUCLEOTIDE SEQUENCE [LARGE SCALE GENOMIC DNA]</scope>
    <source>
        <strain evidence="9 10">DSM 1289</strain>
    </source>
</reference>
<dbReference type="InterPro" id="IPR044068">
    <property type="entry name" value="CB"/>
</dbReference>
<evidence type="ECO:0000256" key="5">
    <source>
        <dbReference type="ARBA" id="ARBA00023172"/>
    </source>
</evidence>
<evidence type="ECO:0000313" key="10">
    <source>
        <dbReference type="Proteomes" id="UP000767291"/>
    </source>
</evidence>
<evidence type="ECO:0000256" key="3">
    <source>
        <dbReference type="ARBA" id="ARBA00022908"/>
    </source>
</evidence>
<keyword evidence="3" id="KW-0229">DNA integration</keyword>
<comment type="function">
    <text evidence="1">Site-specific tyrosine recombinase, which acts by catalyzing the cutting and rejoining of the recombining DNA molecules.</text>
</comment>
<proteinExistence type="inferred from homology"/>
<dbReference type="PANTHER" id="PTHR30629">
    <property type="entry name" value="PROPHAGE INTEGRASE"/>
    <property type="match status" value="1"/>
</dbReference>
<dbReference type="EMBL" id="JAGGJX010000001">
    <property type="protein sequence ID" value="MBP1854116.1"/>
    <property type="molecule type" value="Genomic_DNA"/>
</dbReference>
<accession>A0ABS4E845</accession>
<dbReference type="PROSITE" id="PS51898">
    <property type="entry name" value="TYR_RECOMBINASE"/>
    <property type="match status" value="1"/>
</dbReference>
<dbReference type="InterPro" id="IPR011010">
    <property type="entry name" value="DNA_brk_join_enz"/>
</dbReference>
<evidence type="ECO:0000256" key="2">
    <source>
        <dbReference type="ARBA" id="ARBA00008857"/>
    </source>
</evidence>
<dbReference type="InterPro" id="IPR004107">
    <property type="entry name" value="Integrase_SAM-like_N"/>
</dbReference>
<comment type="caution">
    <text evidence="9">The sequence shown here is derived from an EMBL/GenBank/DDBJ whole genome shotgun (WGS) entry which is preliminary data.</text>
</comment>
<dbReference type="Pfam" id="PF14657">
    <property type="entry name" value="Arm-DNA-bind_4"/>
    <property type="match status" value="1"/>
</dbReference>
<dbReference type="InterPro" id="IPR002104">
    <property type="entry name" value="Integrase_catalytic"/>
</dbReference>
<dbReference type="InterPro" id="IPR010998">
    <property type="entry name" value="Integrase_recombinase_N"/>
</dbReference>
<evidence type="ECO:0000256" key="4">
    <source>
        <dbReference type="ARBA" id="ARBA00023125"/>
    </source>
</evidence>
<dbReference type="CDD" id="cd01189">
    <property type="entry name" value="INT_ICEBs1_C_like"/>
    <property type="match status" value="1"/>
</dbReference>
<evidence type="ECO:0000256" key="6">
    <source>
        <dbReference type="PROSITE-ProRule" id="PRU01248"/>
    </source>
</evidence>
<evidence type="ECO:0000256" key="1">
    <source>
        <dbReference type="ARBA" id="ARBA00003283"/>
    </source>
</evidence>
<feature type="domain" description="Tyr recombinase" evidence="7">
    <location>
        <begin position="166"/>
        <end position="362"/>
    </location>
</feature>
<dbReference type="InterPro" id="IPR050808">
    <property type="entry name" value="Phage_Integrase"/>
</dbReference>
<dbReference type="InterPro" id="IPR028259">
    <property type="entry name" value="AP2-like_int_N"/>
</dbReference>
<sequence length="371" mass="42993">MGSVFIRKRSKNYIVYLEYKDSDTSKRKQKNMGSFEKKKEATKRMIELKNSLLNDELVVNDMSINELMLKYLSERQENLSPSSYNYYIRIFEKYIEPLIGNFKIHELKTQDIIDYIDKLRSSLSVKTLNIHLNILRLSLDFAVDCGLLNRNVAKFIKIDNTESNYKPKRVFNKKDIKDILEHSKDTILEIPLYLASGVGLKLSEILGLTWNNIDFNNSTLRVDKVSVRENGSVILKEPRSKSIVRTVSIPKEIMKKLKLLKEVSSKKNIKNSLGIKQNLLFYDDKANPIAEDVISRKLKQFIKENNLPETTFQELRHFHVYILIEAGVSGSVISSRIGHSSVSTTLNMYSDIFEKYEDNVVLKISRSIFDM</sequence>
<organism evidence="9 10">
    <name type="scientific">Metaclostridioides mangenotii</name>
    <dbReference type="NCBI Taxonomy" id="1540"/>
    <lineage>
        <taxon>Bacteria</taxon>
        <taxon>Bacillati</taxon>
        <taxon>Bacillota</taxon>
        <taxon>Clostridia</taxon>
        <taxon>Peptostreptococcales</taxon>
        <taxon>Peptostreptococcaceae</taxon>
        <taxon>Metaclostridioides</taxon>
    </lineage>
</organism>
<dbReference type="InterPro" id="IPR013762">
    <property type="entry name" value="Integrase-like_cat_sf"/>
</dbReference>
<name>A0ABS4E845_9FIRM</name>
<dbReference type="PROSITE" id="PS51900">
    <property type="entry name" value="CB"/>
    <property type="match status" value="1"/>
</dbReference>
<evidence type="ECO:0000313" key="9">
    <source>
        <dbReference type="EMBL" id="MBP1854116.1"/>
    </source>
</evidence>
<feature type="domain" description="Core-binding (CB)" evidence="8">
    <location>
        <begin position="62"/>
        <end position="143"/>
    </location>
</feature>